<keyword evidence="2" id="KW-1185">Reference proteome</keyword>
<dbReference type="InParanoid" id="U5GTE8"/>
<organism evidence="1 2">
    <name type="scientific">Populus trichocarpa</name>
    <name type="common">Western balsam poplar</name>
    <name type="synonym">Populus balsamifera subsp. trichocarpa</name>
    <dbReference type="NCBI Taxonomy" id="3694"/>
    <lineage>
        <taxon>Eukaryota</taxon>
        <taxon>Viridiplantae</taxon>
        <taxon>Streptophyta</taxon>
        <taxon>Embryophyta</taxon>
        <taxon>Tracheophyta</taxon>
        <taxon>Spermatophyta</taxon>
        <taxon>Magnoliopsida</taxon>
        <taxon>eudicotyledons</taxon>
        <taxon>Gunneridae</taxon>
        <taxon>Pentapetalae</taxon>
        <taxon>rosids</taxon>
        <taxon>fabids</taxon>
        <taxon>Malpighiales</taxon>
        <taxon>Salicaceae</taxon>
        <taxon>Saliceae</taxon>
        <taxon>Populus</taxon>
    </lineage>
</organism>
<sequence length="66" mass="8225">MIRKMREAEYYTNYKTSLKPHQRPQTWPIHNNEEDTKIKTLTDTFVCSLHTHKYRRTQIIYQKLHY</sequence>
<dbReference type="Gramene" id="Potri.001G400200.1.v4.1">
    <property type="protein sequence ID" value="Potri.001G400200.1.v4.1"/>
    <property type="gene ID" value="Potri.001G400200.v4.1"/>
</dbReference>
<dbReference type="Proteomes" id="UP000006729">
    <property type="component" value="Chromosome 1"/>
</dbReference>
<dbReference type="EMBL" id="CM009290">
    <property type="protein sequence ID" value="PNT59270.1"/>
    <property type="molecule type" value="Genomic_DNA"/>
</dbReference>
<dbReference type="HOGENOM" id="CLU_2835895_0_0_1"/>
<gene>
    <name evidence="1" type="ORF">POPTR_001G400200</name>
</gene>
<evidence type="ECO:0000313" key="1">
    <source>
        <dbReference type="EMBL" id="PNT59270.1"/>
    </source>
</evidence>
<reference evidence="1 2" key="1">
    <citation type="journal article" date="2006" name="Science">
        <title>The genome of black cottonwood, Populus trichocarpa (Torr. &amp; Gray).</title>
        <authorList>
            <person name="Tuskan G.A."/>
            <person name="Difazio S."/>
            <person name="Jansson S."/>
            <person name="Bohlmann J."/>
            <person name="Grigoriev I."/>
            <person name="Hellsten U."/>
            <person name="Putnam N."/>
            <person name="Ralph S."/>
            <person name="Rombauts S."/>
            <person name="Salamov A."/>
            <person name="Schein J."/>
            <person name="Sterck L."/>
            <person name="Aerts A."/>
            <person name="Bhalerao R.R."/>
            <person name="Bhalerao R.P."/>
            <person name="Blaudez D."/>
            <person name="Boerjan W."/>
            <person name="Brun A."/>
            <person name="Brunner A."/>
            <person name="Busov V."/>
            <person name="Campbell M."/>
            <person name="Carlson J."/>
            <person name="Chalot M."/>
            <person name="Chapman J."/>
            <person name="Chen G.L."/>
            <person name="Cooper D."/>
            <person name="Coutinho P.M."/>
            <person name="Couturier J."/>
            <person name="Covert S."/>
            <person name="Cronk Q."/>
            <person name="Cunningham R."/>
            <person name="Davis J."/>
            <person name="Degroeve S."/>
            <person name="Dejardin A."/>
            <person name="Depamphilis C."/>
            <person name="Detter J."/>
            <person name="Dirks B."/>
            <person name="Dubchak I."/>
            <person name="Duplessis S."/>
            <person name="Ehlting J."/>
            <person name="Ellis B."/>
            <person name="Gendler K."/>
            <person name="Goodstein D."/>
            <person name="Gribskov M."/>
            <person name="Grimwood J."/>
            <person name="Groover A."/>
            <person name="Gunter L."/>
            <person name="Hamberger B."/>
            <person name="Heinze B."/>
            <person name="Helariutta Y."/>
            <person name="Henrissat B."/>
            <person name="Holligan D."/>
            <person name="Holt R."/>
            <person name="Huang W."/>
            <person name="Islam-Faridi N."/>
            <person name="Jones S."/>
            <person name="Jones-Rhoades M."/>
            <person name="Jorgensen R."/>
            <person name="Joshi C."/>
            <person name="Kangasjarvi J."/>
            <person name="Karlsson J."/>
            <person name="Kelleher C."/>
            <person name="Kirkpatrick R."/>
            <person name="Kirst M."/>
            <person name="Kohler A."/>
            <person name="Kalluri U."/>
            <person name="Larimer F."/>
            <person name="Leebens-Mack J."/>
            <person name="Leple J.C."/>
            <person name="Locascio P."/>
            <person name="Lou Y."/>
            <person name="Lucas S."/>
            <person name="Martin F."/>
            <person name="Montanini B."/>
            <person name="Napoli C."/>
            <person name="Nelson D.R."/>
            <person name="Nelson C."/>
            <person name="Nieminen K."/>
            <person name="Nilsson O."/>
            <person name="Pereda V."/>
            <person name="Peter G."/>
            <person name="Philippe R."/>
            <person name="Pilate G."/>
            <person name="Poliakov A."/>
            <person name="Razumovskaya J."/>
            <person name="Richardson P."/>
            <person name="Rinaldi C."/>
            <person name="Ritland K."/>
            <person name="Rouze P."/>
            <person name="Ryaboy D."/>
            <person name="Schmutz J."/>
            <person name="Schrader J."/>
            <person name="Segerman B."/>
            <person name="Shin H."/>
            <person name="Siddiqui A."/>
            <person name="Sterky F."/>
            <person name="Terry A."/>
            <person name="Tsai C.J."/>
            <person name="Uberbacher E."/>
            <person name="Unneberg P."/>
            <person name="Vahala J."/>
            <person name="Wall K."/>
            <person name="Wessler S."/>
            <person name="Yang G."/>
            <person name="Yin T."/>
            <person name="Douglas C."/>
            <person name="Marra M."/>
            <person name="Sandberg G."/>
            <person name="Van de Peer Y."/>
            <person name="Rokhsar D."/>
        </authorList>
    </citation>
    <scope>NUCLEOTIDE SEQUENCE [LARGE SCALE GENOMIC DNA]</scope>
    <source>
        <strain evidence="2">cv. Nisqually</strain>
    </source>
</reference>
<name>U5GTE8_POPTR</name>
<proteinExistence type="predicted"/>
<accession>U5GTE8</accession>
<protein>
    <submittedName>
        <fullName evidence="1">Uncharacterized protein</fullName>
    </submittedName>
</protein>
<dbReference type="AlphaFoldDB" id="U5GTE8"/>
<evidence type="ECO:0000313" key="2">
    <source>
        <dbReference type="Proteomes" id="UP000006729"/>
    </source>
</evidence>